<accession>A0A397V525</accession>
<feature type="chain" id="PRO_5017307591" evidence="5">
    <location>
        <begin position="26"/>
        <end position="325"/>
    </location>
</feature>
<evidence type="ECO:0000256" key="5">
    <source>
        <dbReference type="SAM" id="SignalP"/>
    </source>
</evidence>
<feature type="binding site" description="axial binding residue" evidence="4">
    <location>
        <position position="232"/>
    </location>
    <ligand>
        <name>heme b</name>
        <dbReference type="ChEBI" id="CHEBI:60344"/>
    </ligand>
    <ligandPart>
        <name>Fe</name>
        <dbReference type="ChEBI" id="CHEBI:18248"/>
    </ligandPart>
</feature>
<keyword evidence="7" id="KW-1185">Reference proteome</keyword>
<dbReference type="STRING" id="44941.A0A397V525"/>
<evidence type="ECO:0000256" key="2">
    <source>
        <dbReference type="ARBA" id="ARBA00022525"/>
    </source>
</evidence>
<dbReference type="GO" id="GO:0020037">
    <property type="term" value="F:heme binding"/>
    <property type="evidence" value="ECO:0007669"/>
    <property type="project" value="InterPro"/>
</dbReference>
<proteinExistence type="predicted"/>
<keyword evidence="2" id="KW-0964">Secreted</keyword>
<dbReference type="EMBL" id="QKWP01000654">
    <property type="protein sequence ID" value="RIB16728.1"/>
    <property type="molecule type" value="Genomic_DNA"/>
</dbReference>
<dbReference type="GO" id="GO:0004601">
    <property type="term" value="F:peroxidase activity"/>
    <property type="evidence" value="ECO:0007669"/>
    <property type="project" value="UniProtKB-KW"/>
</dbReference>
<keyword evidence="4" id="KW-0349">Heme</keyword>
<comment type="subcellular location">
    <subcellularLocation>
        <location evidence="1">Secreted</location>
    </subcellularLocation>
</comment>
<feature type="signal peptide" evidence="5">
    <location>
        <begin position="1"/>
        <end position="25"/>
    </location>
</feature>
<dbReference type="SUPFAM" id="SSF48113">
    <property type="entry name" value="Heme-dependent peroxidases"/>
    <property type="match status" value="1"/>
</dbReference>
<keyword evidence="4" id="KW-0479">Metal-binding</keyword>
<dbReference type="InterPro" id="IPR010255">
    <property type="entry name" value="Haem_peroxidase_sf"/>
</dbReference>
<dbReference type="GO" id="GO:0006979">
    <property type="term" value="P:response to oxidative stress"/>
    <property type="evidence" value="ECO:0007669"/>
    <property type="project" value="InterPro"/>
</dbReference>
<dbReference type="Gene3D" id="1.10.640.10">
    <property type="entry name" value="Haem peroxidase domain superfamily, animal type"/>
    <property type="match status" value="1"/>
</dbReference>
<dbReference type="Proteomes" id="UP000266673">
    <property type="component" value="Unassembled WGS sequence"/>
</dbReference>
<reference evidence="6 7" key="1">
    <citation type="submission" date="2018-06" db="EMBL/GenBank/DDBJ databases">
        <title>Comparative genomics reveals the genomic features of Rhizophagus irregularis, R. cerebriforme, R. diaphanum and Gigaspora rosea, and their symbiotic lifestyle signature.</title>
        <authorList>
            <person name="Morin E."/>
            <person name="San Clemente H."/>
            <person name="Chen E.C.H."/>
            <person name="De La Providencia I."/>
            <person name="Hainaut M."/>
            <person name="Kuo A."/>
            <person name="Kohler A."/>
            <person name="Murat C."/>
            <person name="Tang N."/>
            <person name="Roy S."/>
            <person name="Loubradou J."/>
            <person name="Henrissat B."/>
            <person name="Grigoriev I.V."/>
            <person name="Corradi N."/>
            <person name="Roux C."/>
            <person name="Martin F.M."/>
        </authorList>
    </citation>
    <scope>NUCLEOTIDE SEQUENCE [LARGE SCALE GENOMIC DNA]</scope>
    <source>
        <strain evidence="6 7">DAOM 194757</strain>
    </source>
</reference>
<keyword evidence="6" id="KW-0560">Oxidoreductase</keyword>
<evidence type="ECO:0000256" key="3">
    <source>
        <dbReference type="ARBA" id="ARBA00023180"/>
    </source>
</evidence>
<evidence type="ECO:0000313" key="7">
    <source>
        <dbReference type="Proteomes" id="UP000266673"/>
    </source>
</evidence>
<dbReference type="PANTHER" id="PTHR11475:SF4">
    <property type="entry name" value="CHORION PEROXIDASE"/>
    <property type="match status" value="1"/>
</dbReference>
<sequence length="325" mass="37245">MKSKRKSSHLMTFWIDFLAFDVIKSIETGEIYNNGVLIPSDDKFYLSYGVENTTSPPKPALQYNRTYSVSHGTINEATSFIDGSSIYGLNETNLNLTLRDPVDLCKMRMNYTVDTADGKFGYLPRGKDGQYLIGHLPTRGGHVFTNLFHTIFIREHNRKCDELRQKYGNSLTDNEYFQEARKWVIALLQVVHYREYLPIIMGTTLSTYTAYNSTLTPGLDYFFATATFRYGHSEASDSYQIMNQNGEPESILMLENLQLPDLLEIYSVPTAVLSLSLQRQEELDILYSDFMRAHTVGGNFTDMASIDHLRSRDRGMPMYNDVRVN</sequence>
<organism evidence="6 7">
    <name type="scientific">Gigaspora rosea</name>
    <dbReference type="NCBI Taxonomy" id="44941"/>
    <lineage>
        <taxon>Eukaryota</taxon>
        <taxon>Fungi</taxon>
        <taxon>Fungi incertae sedis</taxon>
        <taxon>Mucoromycota</taxon>
        <taxon>Glomeromycotina</taxon>
        <taxon>Glomeromycetes</taxon>
        <taxon>Diversisporales</taxon>
        <taxon>Gigasporaceae</taxon>
        <taxon>Gigaspora</taxon>
    </lineage>
</organism>
<dbReference type="GO" id="GO:0046872">
    <property type="term" value="F:metal ion binding"/>
    <property type="evidence" value="ECO:0007669"/>
    <property type="project" value="UniProtKB-KW"/>
</dbReference>
<dbReference type="Pfam" id="PF03098">
    <property type="entry name" value="An_peroxidase"/>
    <property type="match status" value="1"/>
</dbReference>
<protein>
    <submittedName>
        <fullName evidence="6">Heme peroxidase</fullName>
    </submittedName>
</protein>
<evidence type="ECO:0000256" key="4">
    <source>
        <dbReference type="PIRSR" id="PIRSR619791-2"/>
    </source>
</evidence>
<keyword evidence="3" id="KW-0325">Glycoprotein</keyword>
<dbReference type="PROSITE" id="PS50292">
    <property type="entry name" value="PEROXIDASE_3"/>
    <property type="match status" value="1"/>
</dbReference>
<dbReference type="GO" id="GO:0005576">
    <property type="term" value="C:extracellular region"/>
    <property type="evidence" value="ECO:0007669"/>
    <property type="project" value="UniProtKB-SubCell"/>
</dbReference>
<evidence type="ECO:0000256" key="1">
    <source>
        <dbReference type="ARBA" id="ARBA00004613"/>
    </source>
</evidence>
<dbReference type="PANTHER" id="PTHR11475">
    <property type="entry name" value="OXIDASE/PEROXIDASE"/>
    <property type="match status" value="1"/>
</dbReference>
<gene>
    <name evidence="6" type="ORF">C2G38_1487840</name>
</gene>
<keyword evidence="5" id="KW-0732">Signal</keyword>
<keyword evidence="6" id="KW-0575">Peroxidase</keyword>
<dbReference type="InterPro" id="IPR037120">
    <property type="entry name" value="Haem_peroxidase_sf_animal"/>
</dbReference>
<name>A0A397V525_9GLOM</name>
<comment type="caution">
    <text evidence="6">The sequence shown here is derived from an EMBL/GenBank/DDBJ whole genome shotgun (WGS) entry which is preliminary data.</text>
</comment>
<evidence type="ECO:0000313" key="6">
    <source>
        <dbReference type="EMBL" id="RIB16728.1"/>
    </source>
</evidence>
<dbReference type="OrthoDB" id="823504at2759"/>
<keyword evidence="4" id="KW-0408">Iron</keyword>
<dbReference type="AlphaFoldDB" id="A0A397V525"/>
<dbReference type="InterPro" id="IPR019791">
    <property type="entry name" value="Haem_peroxidase_animal"/>
</dbReference>